<accession>A0AAE1Q1X2</accession>
<evidence type="ECO:0000256" key="5">
    <source>
        <dbReference type="SAM" id="Phobius"/>
    </source>
</evidence>
<keyword evidence="3" id="KW-0964">Secreted</keyword>
<dbReference type="GO" id="GO:0016042">
    <property type="term" value="P:lipid catabolic process"/>
    <property type="evidence" value="ECO:0007669"/>
    <property type="project" value="TreeGrafter"/>
</dbReference>
<proteinExistence type="inferred from homology"/>
<dbReference type="CDD" id="cd00707">
    <property type="entry name" value="Pancreat_lipase_like"/>
    <property type="match status" value="1"/>
</dbReference>
<dbReference type="AlphaFoldDB" id="A0AAE1Q1X2"/>
<gene>
    <name evidence="7" type="ORF">Pmani_010557</name>
</gene>
<evidence type="ECO:0000313" key="8">
    <source>
        <dbReference type="Proteomes" id="UP001292094"/>
    </source>
</evidence>
<keyword evidence="5" id="KW-0812">Transmembrane</keyword>
<dbReference type="InterPro" id="IPR013818">
    <property type="entry name" value="Lipase"/>
</dbReference>
<dbReference type="InterPro" id="IPR033906">
    <property type="entry name" value="Lipase_N"/>
</dbReference>
<evidence type="ECO:0000256" key="4">
    <source>
        <dbReference type="RuleBase" id="RU004262"/>
    </source>
</evidence>
<evidence type="ECO:0000259" key="6">
    <source>
        <dbReference type="Pfam" id="PF00151"/>
    </source>
</evidence>
<dbReference type="Proteomes" id="UP001292094">
    <property type="component" value="Unassembled WGS sequence"/>
</dbReference>
<keyword evidence="5" id="KW-1133">Transmembrane helix</keyword>
<dbReference type="PANTHER" id="PTHR11610:SF190">
    <property type="entry name" value="VITELLOGENIN-3-LIKE PROTEIN"/>
    <property type="match status" value="1"/>
</dbReference>
<comment type="caution">
    <text evidence="7">The sequence shown here is derived from an EMBL/GenBank/DDBJ whole genome shotgun (WGS) entry which is preliminary data.</text>
</comment>
<dbReference type="GO" id="GO:0016298">
    <property type="term" value="F:lipase activity"/>
    <property type="evidence" value="ECO:0007669"/>
    <property type="project" value="InterPro"/>
</dbReference>
<dbReference type="PRINTS" id="PR00821">
    <property type="entry name" value="TAGLIPASE"/>
</dbReference>
<sequence length="361" mass="39891">MRGVDIQTYFLVMTPTHTLLTLLTGVILLMCSKSQQSLTDDNNDDQLVDSMPTPPTGDLSEVRFLLWTRHNPDNDQHYRLLPGDLDNLQQSPFHPHLPTFFMYHGFNDFGKCGWILDSKTDLLSQYDCNVISVDWEKLVISPWYIEAVDNAYRTANYTAGLIDWLHVTVGLEAARVHITGHSLGAHTAGLTGKAVTSGKVGRVTGLDPAGPLFYTKPPHQRIDKSDASFVDILHANSGSLIEGCIGLFEALGHVDFYPNGGMHQPGCIITPDTDVDDWLDLFGGCSHARATQLWVESIRALPPTLTFTAWPCSDWDSYFVGNCTSCGQGCLDMGFHVQEGLNGSYFLRTHPISPYALGDTQ</sequence>
<name>A0AAE1Q1X2_9EUCA</name>
<dbReference type="Pfam" id="PF00151">
    <property type="entry name" value="Lipase"/>
    <property type="match status" value="1"/>
</dbReference>
<organism evidence="7 8">
    <name type="scientific">Petrolisthes manimaculis</name>
    <dbReference type="NCBI Taxonomy" id="1843537"/>
    <lineage>
        <taxon>Eukaryota</taxon>
        <taxon>Metazoa</taxon>
        <taxon>Ecdysozoa</taxon>
        <taxon>Arthropoda</taxon>
        <taxon>Crustacea</taxon>
        <taxon>Multicrustacea</taxon>
        <taxon>Malacostraca</taxon>
        <taxon>Eumalacostraca</taxon>
        <taxon>Eucarida</taxon>
        <taxon>Decapoda</taxon>
        <taxon>Pleocyemata</taxon>
        <taxon>Anomura</taxon>
        <taxon>Galatheoidea</taxon>
        <taxon>Porcellanidae</taxon>
        <taxon>Petrolisthes</taxon>
    </lineage>
</organism>
<dbReference type="GO" id="GO:0005615">
    <property type="term" value="C:extracellular space"/>
    <property type="evidence" value="ECO:0007669"/>
    <property type="project" value="TreeGrafter"/>
</dbReference>
<evidence type="ECO:0000256" key="2">
    <source>
        <dbReference type="ARBA" id="ARBA00010701"/>
    </source>
</evidence>
<dbReference type="InterPro" id="IPR029058">
    <property type="entry name" value="AB_hydrolase_fold"/>
</dbReference>
<dbReference type="Gene3D" id="3.40.50.1820">
    <property type="entry name" value="alpha/beta hydrolase"/>
    <property type="match status" value="1"/>
</dbReference>
<dbReference type="SUPFAM" id="SSF53474">
    <property type="entry name" value="alpha/beta-Hydrolases"/>
    <property type="match status" value="1"/>
</dbReference>
<feature type="domain" description="Lipase" evidence="6">
    <location>
        <begin position="55"/>
        <end position="355"/>
    </location>
</feature>
<evidence type="ECO:0000256" key="1">
    <source>
        <dbReference type="ARBA" id="ARBA00004613"/>
    </source>
</evidence>
<protein>
    <recommendedName>
        <fullName evidence="6">Lipase domain-containing protein</fullName>
    </recommendedName>
</protein>
<keyword evidence="5" id="KW-0472">Membrane</keyword>
<comment type="similarity">
    <text evidence="2 4">Belongs to the AB hydrolase superfamily. Lipase family.</text>
</comment>
<dbReference type="EMBL" id="JAWZYT010000831">
    <property type="protein sequence ID" value="KAK4318448.1"/>
    <property type="molecule type" value="Genomic_DNA"/>
</dbReference>
<evidence type="ECO:0000256" key="3">
    <source>
        <dbReference type="ARBA" id="ARBA00022525"/>
    </source>
</evidence>
<evidence type="ECO:0000313" key="7">
    <source>
        <dbReference type="EMBL" id="KAK4318448.1"/>
    </source>
</evidence>
<keyword evidence="8" id="KW-1185">Reference proteome</keyword>
<dbReference type="InterPro" id="IPR000734">
    <property type="entry name" value="TAG_lipase"/>
</dbReference>
<feature type="transmembrane region" description="Helical" evidence="5">
    <location>
        <begin position="6"/>
        <end position="29"/>
    </location>
</feature>
<comment type="subcellular location">
    <subcellularLocation>
        <location evidence="1">Secreted</location>
    </subcellularLocation>
</comment>
<dbReference type="PANTHER" id="PTHR11610">
    <property type="entry name" value="LIPASE"/>
    <property type="match status" value="1"/>
</dbReference>
<reference evidence="7" key="1">
    <citation type="submission" date="2023-11" db="EMBL/GenBank/DDBJ databases">
        <title>Genome assemblies of two species of porcelain crab, Petrolisthes cinctipes and Petrolisthes manimaculis (Anomura: Porcellanidae).</title>
        <authorList>
            <person name="Angst P."/>
        </authorList>
    </citation>
    <scope>NUCLEOTIDE SEQUENCE</scope>
    <source>
        <strain evidence="7">PB745_02</strain>
        <tissue evidence="7">Gill</tissue>
    </source>
</reference>